<organism evidence="1 2">
    <name type="scientific">Desulfotignum phosphitoxidans DSM 13687</name>
    <dbReference type="NCBI Taxonomy" id="1286635"/>
    <lineage>
        <taxon>Bacteria</taxon>
        <taxon>Pseudomonadati</taxon>
        <taxon>Thermodesulfobacteriota</taxon>
        <taxon>Desulfobacteria</taxon>
        <taxon>Desulfobacterales</taxon>
        <taxon>Desulfobacteraceae</taxon>
        <taxon>Desulfotignum</taxon>
    </lineage>
</organism>
<comment type="caution">
    <text evidence="1">The sequence shown here is derived from an EMBL/GenBank/DDBJ whole genome shotgun (WGS) entry which is preliminary data.</text>
</comment>
<name>S0G837_9BACT</name>
<sequence>MTPEEFETMVADASRMVGQNKFDEAISLCKEALKFEACDEEPFARIWPAGTIVAAYAFKHKDNEPDPGTDAYEDLKKYTKITLDAFDNLDVDQQEHYKNSNQLFHMLRPLLEITQAGKPLSDLNAPPPKKSGCFVATEIYGSYNDSNVLVLRSYRDNVLLPSQLGKFLVNVYYTVSPSIAIFLSKVPVLKKLIRKFVLQPFVDHLSSNNQ</sequence>
<accession>S0G837</accession>
<dbReference type="OrthoDB" id="5496588at2"/>
<dbReference type="InterPro" id="IPR049886">
    <property type="entry name" value="CFI_box_CTERM_dom"/>
</dbReference>
<dbReference type="AlphaFoldDB" id="S0G837"/>
<proteinExistence type="predicted"/>
<dbReference type="Proteomes" id="UP000014216">
    <property type="component" value="Unassembled WGS sequence"/>
</dbReference>
<protein>
    <submittedName>
        <fullName evidence="1">Uncharacterized protein</fullName>
    </submittedName>
</protein>
<evidence type="ECO:0000313" key="1">
    <source>
        <dbReference type="EMBL" id="EMS81446.1"/>
    </source>
</evidence>
<gene>
    <name evidence="1" type="ORF">Dpo_1c05870</name>
</gene>
<reference evidence="1 2" key="1">
    <citation type="journal article" date="2013" name="Genome Announc.">
        <title>Draft Genome Sequence of Desulfotignum phosphitoxidans DSM 13687 Strain FiPS-3.</title>
        <authorList>
            <person name="Poehlein A."/>
            <person name="Daniel R."/>
            <person name="Simeonova D.D."/>
        </authorList>
    </citation>
    <scope>NUCLEOTIDE SEQUENCE [LARGE SCALE GENOMIC DNA]</scope>
    <source>
        <strain evidence="1 2">DSM 13687</strain>
    </source>
</reference>
<dbReference type="NCBIfam" id="NF041770">
    <property type="entry name" value="CFI_box_CTERM"/>
    <property type="match status" value="1"/>
</dbReference>
<dbReference type="RefSeq" id="WP_006964170.1">
    <property type="nucleotide sequence ID" value="NZ_APJX01000001.1"/>
</dbReference>
<keyword evidence="2" id="KW-1185">Reference proteome</keyword>
<evidence type="ECO:0000313" key="2">
    <source>
        <dbReference type="Proteomes" id="UP000014216"/>
    </source>
</evidence>
<dbReference type="EMBL" id="APJX01000001">
    <property type="protein sequence ID" value="EMS81446.1"/>
    <property type="molecule type" value="Genomic_DNA"/>
</dbReference>